<name>A0A0M0G3X7_9BACI</name>
<gene>
    <name evidence="2" type="ORF">AF331_10435</name>
</gene>
<keyword evidence="1" id="KW-0472">Membrane</keyword>
<dbReference type="Proteomes" id="UP000037405">
    <property type="component" value="Unassembled WGS sequence"/>
</dbReference>
<dbReference type="PATRIC" id="fig|189381.12.peg.2092"/>
<feature type="transmembrane region" description="Helical" evidence="1">
    <location>
        <begin position="97"/>
        <end position="121"/>
    </location>
</feature>
<dbReference type="RefSeq" id="WP_053428070.1">
    <property type="nucleotide sequence ID" value="NZ_LGUE01000004.1"/>
</dbReference>
<organism evidence="2 3">
    <name type="scientific">Rossellomorea marisflavi</name>
    <dbReference type="NCBI Taxonomy" id="189381"/>
    <lineage>
        <taxon>Bacteria</taxon>
        <taxon>Bacillati</taxon>
        <taxon>Bacillota</taxon>
        <taxon>Bacilli</taxon>
        <taxon>Bacillales</taxon>
        <taxon>Bacillaceae</taxon>
        <taxon>Rossellomorea</taxon>
    </lineage>
</organism>
<feature type="transmembrane region" description="Helical" evidence="1">
    <location>
        <begin position="72"/>
        <end position="91"/>
    </location>
</feature>
<sequence>MKGRRGTYLFLGILLGVQGLFVLIIGILANSFAYHALPILGLAIISFCMSYLHPQFIQKDERMKMIREKGMFYSYFAILGYFIILITFLQFSSIQITAMQVMNILLALIISTVFVSMTVVARKH</sequence>
<dbReference type="AlphaFoldDB" id="A0A0M0G3X7"/>
<dbReference type="OrthoDB" id="2721173at2"/>
<feature type="transmembrane region" description="Helical" evidence="1">
    <location>
        <begin position="7"/>
        <end position="28"/>
    </location>
</feature>
<protein>
    <recommendedName>
        <fullName evidence="4">Permease</fullName>
    </recommendedName>
</protein>
<keyword evidence="3" id="KW-1185">Reference proteome</keyword>
<keyword evidence="1" id="KW-1133">Transmembrane helix</keyword>
<reference evidence="3" key="1">
    <citation type="submission" date="2015-07" db="EMBL/GenBank/DDBJ databases">
        <title>Fjat-14235 jcm11544.</title>
        <authorList>
            <person name="Liu B."/>
            <person name="Wang J."/>
            <person name="Zhu Y."/>
            <person name="Liu G."/>
            <person name="Chen Q."/>
            <person name="Chen Z."/>
            <person name="Lan J."/>
            <person name="Che J."/>
            <person name="Ge C."/>
            <person name="Shi H."/>
            <person name="Pan Z."/>
            <person name="Liu X."/>
        </authorList>
    </citation>
    <scope>NUCLEOTIDE SEQUENCE [LARGE SCALE GENOMIC DNA]</scope>
    <source>
        <strain evidence="3">JCM 11544</strain>
    </source>
</reference>
<evidence type="ECO:0000256" key="1">
    <source>
        <dbReference type="SAM" id="Phobius"/>
    </source>
</evidence>
<evidence type="ECO:0000313" key="2">
    <source>
        <dbReference type="EMBL" id="KON84473.1"/>
    </source>
</evidence>
<comment type="caution">
    <text evidence="2">The sequence shown here is derived from an EMBL/GenBank/DDBJ whole genome shotgun (WGS) entry which is preliminary data.</text>
</comment>
<accession>A0A0M0G3X7</accession>
<dbReference type="EMBL" id="LGUE01000004">
    <property type="protein sequence ID" value="KON84473.1"/>
    <property type="molecule type" value="Genomic_DNA"/>
</dbReference>
<keyword evidence="1" id="KW-0812">Transmembrane</keyword>
<evidence type="ECO:0008006" key="4">
    <source>
        <dbReference type="Google" id="ProtNLM"/>
    </source>
</evidence>
<proteinExistence type="predicted"/>
<evidence type="ECO:0000313" key="3">
    <source>
        <dbReference type="Proteomes" id="UP000037405"/>
    </source>
</evidence>
<feature type="transmembrane region" description="Helical" evidence="1">
    <location>
        <begin position="34"/>
        <end position="52"/>
    </location>
</feature>